<keyword evidence="6" id="KW-0732">Signal</keyword>
<evidence type="ECO:0000313" key="20">
    <source>
        <dbReference type="Proteomes" id="UP001420932"/>
    </source>
</evidence>
<evidence type="ECO:0000259" key="18">
    <source>
        <dbReference type="PROSITE" id="PS51473"/>
    </source>
</evidence>
<evidence type="ECO:0000256" key="11">
    <source>
        <dbReference type="ARBA" id="ARBA00022989"/>
    </source>
</evidence>
<evidence type="ECO:0000256" key="9">
    <source>
        <dbReference type="ARBA" id="ARBA00022777"/>
    </source>
</evidence>
<evidence type="ECO:0000256" key="2">
    <source>
        <dbReference type="ARBA" id="ARBA00012513"/>
    </source>
</evidence>
<keyword evidence="20" id="KW-1185">Reference proteome</keyword>
<dbReference type="FunFam" id="1.10.510.10:FF:000467">
    <property type="entry name" value="Liguleless narrow1"/>
    <property type="match status" value="1"/>
</dbReference>
<keyword evidence="4" id="KW-0808">Transferase</keyword>
<feature type="domain" description="Gnk2-homologous" evidence="18">
    <location>
        <begin position="53"/>
        <end position="160"/>
    </location>
</feature>
<dbReference type="EMBL" id="JBBNAF010000012">
    <property type="protein sequence ID" value="KAK9092138.1"/>
    <property type="molecule type" value="Genomic_DNA"/>
</dbReference>
<evidence type="ECO:0000256" key="15">
    <source>
        <dbReference type="ARBA" id="ARBA00047899"/>
    </source>
</evidence>
<comment type="catalytic activity">
    <reaction evidence="15">
        <text>L-threonyl-[protein] + ATP = O-phospho-L-threonyl-[protein] + ADP + H(+)</text>
        <dbReference type="Rhea" id="RHEA:46608"/>
        <dbReference type="Rhea" id="RHEA-COMP:11060"/>
        <dbReference type="Rhea" id="RHEA-COMP:11605"/>
        <dbReference type="ChEBI" id="CHEBI:15378"/>
        <dbReference type="ChEBI" id="CHEBI:30013"/>
        <dbReference type="ChEBI" id="CHEBI:30616"/>
        <dbReference type="ChEBI" id="CHEBI:61977"/>
        <dbReference type="ChEBI" id="CHEBI:456216"/>
        <dbReference type="EC" id="2.7.11.1"/>
    </reaction>
</comment>
<evidence type="ECO:0000256" key="13">
    <source>
        <dbReference type="ARBA" id="ARBA00023157"/>
    </source>
</evidence>
<evidence type="ECO:0000256" key="10">
    <source>
        <dbReference type="ARBA" id="ARBA00022840"/>
    </source>
</evidence>
<dbReference type="PROSITE" id="PS51473">
    <property type="entry name" value="GNK2"/>
    <property type="match status" value="1"/>
</dbReference>
<dbReference type="FunFam" id="3.30.200.20:FF:000195">
    <property type="entry name" value="G-type lectin S-receptor-like serine/threonine-protein kinase"/>
    <property type="match status" value="1"/>
</dbReference>
<sequence length="536" mass="59809">MLQLCVKTDLSAMRINCSSRHSDVVSTTQRSITWEEYCQLRYSDRNFFGSMDYTTNLTLYNFKNISDPYLFRGVVKDMLGNLSRRAAFNSDRKLYAYGESRLDSLENVYGMVQCTGDLSGRDCITCLQNAISAIQGCCFFYRGARVYTRSCFLRYELYSLGETSPSYSSSSKIEQVVSLGSFANSFGNVAQPDMQGKDMIKPQDFPFISFETICSATNNFSALNVLGEGGFGPVYKGKLPDGREVAVKRLSCISEQGSEEFTNEVLLIMKLQHKNLVRLLGCSIEGDEKVLVYEFMPNGSLDVLLFDEEKRAQLDWTTRFNIVNGIARGLLYLHQDSRLRIIHRDLKASNILLDNNNNPKISDFGMARIFGGTLGEANTSRIVGTYGYMAPEYAMEGLYSIKSDVFSFGVLMLEIVTGKKNAGFHLSNRASSLLSYAWDLWSEGKGLELMDPLLADTCSTDEFLRCIHIGLLCVQEDAADRPTMSSVVVMLGSDSSSFPQPLQPASYSSVGRVMVQLDISMDYSTNNVPLNSVPPR</sequence>
<keyword evidence="10" id="KW-0067">ATP-binding</keyword>
<comment type="catalytic activity">
    <reaction evidence="16">
        <text>L-seryl-[protein] + ATP = O-phospho-L-seryl-[protein] + ADP + H(+)</text>
        <dbReference type="Rhea" id="RHEA:17989"/>
        <dbReference type="Rhea" id="RHEA-COMP:9863"/>
        <dbReference type="Rhea" id="RHEA-COMP:11604"/>
        <dbReference type="ChEBI" id="CHEBI:15378"/>
        <dbReference type="ChEBI" id="CHEBI:29999"/>
        <dbReference type="ChEBI" id="CHEBI:30616"/>
        <dbReference type="ChEBI" id="CHEBI:83421"/>
        <dbReference type="ChEBI" id="CHEBI:456216"/>
        <dbReference type="EC" id="2.7.11.1"/>
    </reaction>
</comment>
<dbReference type="InterPro" id="IPR008271">
    <property type="entry name" value="Ser/Thr_kinase_AS"/>
</dbReference>
<protein>
    <recommendedName>
        <fullName evidence="2">non-specific serine/threonine protein kinase</fullName>
        <ecNumber evidence="2">2.7.11.1</ecNumber>
    </recommendedName>
</protein>
<dbReference type="InterPro" id="IPR038408">
    <property type="entry name" value="GNK2_sf"/>
</dbReference>
<keyword evidence="9" id="KW-0418">Kinase</keyword>
<evidence type="ECO:0000256" key="7">
    <source>
        <dbReference type="ARBA" id="ARBA00022737"/>
    </source>
</evidence>
<dbReference type="SMART" id="SM00220">
    <property type="entry name" value="S_TKc"/>
    <property type="match status" value="1"/>
</dbReference>
<keyword evidence="3" id="KW-0723">Serine/threonine-protein kinase</keyword>
<dbReference type="PROSITE" id="PS00108">
    <property type="entry name" value="PROTEIN_KINASE_ST"/>
    <property type="match status" value="1"/>
</dbReference>
<dbReference type="CDD" id="cd14066">
    <property type="entry name" value="STKc_IRAK"/>
    <property type="match status" value="1"/>
</dbReference>
<dbReference type="FunFam" id="3.30.430.20:FF:000002">
    <property type="entry name" value="Cysteine-rich receptor-like protein kinase 10"/>
    <property type="match status" value="1"/>
</dbReference>
<comment type="subcellular location">
    <subcellularLocation>
        <location evidence="1">Membrane</location>
        <topology evidence="1">Single-pass membrane protein</topology>
    </subcellularLocation>
</comment>
<dbReference type="Gene3D" id="3.30.430.20">
    <property type="entry name" value="Gnk2 domain, C-X8-C-X2-C motif"/>
    <property type="match status" value="1"/>
</dbReference>
<evidence type="ECO:0000313" key="19">
    <source>
        <dbReference type="EMBL" id="KAK9092138.1"/>
    </source>
</evidence>
<proteinExistence type="predicted"/>
<dbReference type="InterPro" id="IPR000719">
    <property type="entry name" value="Prot_kinase_dom"/>
</dbReference>
<accession>A0AAP0EM85</accession>
<dbReference type="Gene3D" id="1.10.510.10">
    <property type="entry name" value="Transferase(Phosphotransferase) domain 1"/>
    <property type="match status" value="1"/>
</dbReference>
<dbReference type="GO" id="GO:0005524">
    <property type="term" value="F:ATP binding"/>
    <property type="evidence" value="ECO:0007669"/>
    <property type="project" value="UniProtKB-KW"/>
</dbReference>
<dbReference type="AlphaFoldDB" id="A0AAP0EM85"/>
<dbReference type="Pfam" id="PF07714">
    <property type="entry name" value="PK_Tyr_Ser-Thr"/>
    <property type="match status" value="1"/>
</dbReference>
<dbReference type="InterPro" id="IPR011009">
    <property type="entry name" value="Kinase-like_dom_sf"/>
</dbReference>
<keyword evidence="12" id="KW-0472">Membrane</keyword>
<dbReference type="Proteomes" id="UP001420932">
    <property type="component" value="Unassembled WGS sequence"/>
</dbReference>
<keyword evidence="5" id="KW-0812">Transmembrane</keyword>
<feature type="domain" description="Protein kinase" evidence="17">
    <location>
        <begin position="220"/>
        <end position="498"/>
    </location>
</feature>
<keyword evidence="8" id="KW-0547">Nucleotide-binding</keyword>
<keyword evidence="11" id="KW-1133">Transmembrane helix</keyword>
<comment type="caution">
    <text evidence="19">The sequence shown here is derived from an EMBL/GenBank/DDBJ whole genome shotgun (WGS) entry which is preliminary data.</text>
</comment>
<keyword evidence="14" id="KW-0325">Glycoprotein</keyword>
<dbReference type="GO" id="GO:0004674">
    <property type="term" value="F:protein serine/threonine kinase activity"/>
    <property type="evidence" value="ECO:0007669"/>
    <property type="project" value="UniProtKB-KW"/>
</dbReference>
<evidence type="ECO:0000256" key="1">
    <source>
        <dbReference type="ARBA" id="ARBA00004167"/>
    </source>
</evidence>
<dbReference type="InterPro" id="IPR001245">
    <property type="entry name" value="Ser-Thr/Tyr_kinase_cat_dom"/>
</dbReference>
<dbReference type="CDD" id="cd23509">
    <property type="entry name" value="Gnk2-like"/>
    <property type="match status" value="1"/>
</dbReference>
<evidence type="ECO:0000256" key="14">
    <source>
        <dbReference type="ARBA" id="ARBA00023180"/>
    </source>
</evidence>
<dbReference type="PROSITE" id="PS50011">
    <property type="entry name" value="PROTEIN_KINASE_DOM"/>
    <property type="match status" value="1"/>
</dbReference>
<dbReference type="GO" id="GO:0005886">
    <property type="term" value="C:plasma membrane"/>
    <property type="evidence" value="ECO:0007669"/>
    <property type="project" value="TreeGrafter"/>
</dbReference>
<dbReference type="PANTHER" id="PTHR27002">
    <property type="entry name" value="RECEPTOR-LIKE SERINE/THREONINE-PROTEIN KINASE SD1-8"/>
    <property type="match status" value="1"/>
</dbReference>
<keyword evidence="13" id="KW-1015">Disulfide bond</keyword>
<evidence type="ECO:0000256" key="4">
    <source>
        <dbReference type="ARBA" id="ARBA00022679"/>
    </source>
</evidence>
<organism evidence="19 20">
    <name type="scientific">Stephania yunnanensis</name>
    <dbReference type="NCBI Taxonomy" id="152371"/>
    <lineage>
        <taxon>Eukaryota</taxon>
        <taxon>Viridiplantae</taxon>
        <taxon>Streptophyta</taxon>
        <taxon>Embryophyta</taxon>
        <taxon>Tracheophyta</taxon>
        <taxon>Spermatophyta</taxon>
        <taxon>Magnoliopsida</taxon>
        <taxon>Ranunculales</taxon>
        <taxon>Menispermaceae</taxon>
        <taxon>Menispermoideae</taxon>
        <taxon>Cissampelideae</taxon>
        <taxon>Stephania</taxon>
    </lineage>
</organism>
<evidence type="ECO:0000256" key="16">
    <source>
        <dbReference type="ARBA" id="ARBA00048679"/>
    </source>
</evidence>
<reference evidence="19 20" key="1">
    <citation type="submission" date="2024-01" db="EMBL/GenBank/DDBJ databases">
        <title>Genome assemblies of Stephania.</title>
        <authorList>
            <person name="Yang L."/>
        </authorList>
    </citation>
    <scope>NUCLEOTIDE SEQUENCE [LARGE SCALE GENOMIC DNA]</scope>
    <source>
        <strain evidence="19">YNDBR</strain>
        <tissue evidence="19">Leaf</tissue>
    </source>
</reference>
<evidence type="ECO:0000256" key="3">
    <source>
        <dbReference type="ARBA" id="ARBA00022527"/>
    </source>
</evidence>
<dbReference type="InterPro" id="IPR002902">
    <property type="entry name" value="GNK2"/>
</dbReference>
<evidence type="ECO:0000256" key="8">
    <source>
        <dbReference type="ARBA" id="ARBA00022741"/>
    </source>
</evidence>
<dbReference type="Gene3D" id="3.30.200.20">
    <property type="entry name" value="Phosphorylase Kinase, domain 1"/>
    <property type="match status" value="1"/>
</dbReference>
<evidence type="ECO:0000256" key="5">
    <source>
        <dbReference type="ARBA" id="ARBA00022692"/>
    </source>
</evidence>
<evidence type="ECO:0000256" key="12">
    <source>
        <dbReference type="ARBA" id="ARBA00023136"/>
    </source>
</evidence>
<evidence type="ECO:0000259" key="17">
    <source>
        <dbReference type="PROSITE" id="PS50011"/>
    </source>
</evidence>
<dbReference type="EC" id="2.7.11.1" evidence="2"/>
<dbReference type="Pfam" id="PF01657">
    <property type="entry name" value="Stress-antifung"/>
    <property type="match status" value="1"/>
</dbReference>
<dbReference type="PANTHER" id="PTHR27002:SF679">
    <property type="entry name" value="CYSTEINE-RICH RECEPTOR-LIKE PROTEIN KINASE 10 ISOFORM X1"/>
    <property type="match status" value="1"/>
</dbReference>
<gene>
    <name evidence="19" type="ORF">Syun_027049</name>
</gene>
<evidence type="ECO:0000256" key="6">
    <source>
        <dbReference type="ARBA" id="ARBA00022729"/>
    </source>
</evidence>
<name>A0AAP0EM85_9MAGN</name>
<dbReference type="SUPFAM" id="SSF56112">
    <property type="entry name" value="Protein kinase-like (PK-like)"/>
    <property type="match status" value="1"/>
</dbReference>
<keyword evidence="7" id="KW-0677">Repeat</keyword>